<dbReference type="GO" id="GO:0004746">
    <property type="term" value="F:riboflavin synthase activity"/>
    <property type="evidence" value="ECO:0007669"/>
    <property type="project" value="UniProtKB-UniRule"/>
</dbReference>
<proteinExistence type="predicted"/>
<dbReference type="NCBIfam" id="TIGR00187">
    <property type="entry name" value="ribE"/>
    <property type="match status" value="1"/>
</dbReference>
<dbReference type="RefSeq" id="WP_173221818.1">
    <property type="nucleotide sequence ID" value="NZ_CP048104.1"/>
</dbReference>
<dbReference type="KEGG" id="kpul:GXN76_07165"/>
<feature type="domain" description="Lumazine-binding" evidence="12">
    <location>
        <begin position="1"/>
        <end position="96"/>
    </location>
</feature>
<feature type="repeat" description="Lumazine-binding" evidence="11">
    <location>
        <begin position="97"/>
        <end position="193"/>
    </location>
</feature>
<dbReference type="PIRSF" id="PIRSF000498">
    <property type="entry name" value="Riboflavin_syn_A"/>
    <property type="match status" value="1"/>
</dbReference>
<name>A0A7D4CF89_9BACL</name>
<dbReference type="InterPro" id="IPR026017">
    <property type="entry name" value="Lumazine-bd_dom"/>
</dbReference>
<dbReference type="NCBIfam" id="NF006767">
    <property type="entry name" value="PRK09289.1"/>
    <property type="match status" value="1"/>
</dbReference>
<dbReference type="InterPro" id="IPR017938">
    <property type="entry name" value="Riboflavin_synthase-like_b-brl"/>
</dbReference>
<evidence type="ECO:0000313" key="14">
    <source>
        <dbReference type="Proteomes" id="UP000503088"/>
    </source>
</evidence>
<evidence type="ECO:0000256" key="7">
    <source>
        <dbReference type="ARBA" id="ARBA00022619"/>
    </source>
</evidence>
<dbReference type="NCBIfam" id="NF009566">
    <property type="entry name" value="PRK13020.1"/>
    <property type="match status" value="1"/>
</dbReference>
<dbReference type="PANTHER" id="PTHR21098">
    <property type="entry name" value="RIBOFLAVIN SYNTHASE ALPHA CHAIN"/>
    <property type="match status" value="1"/>
</dbReference>
<comment type="function">
    <text evidence="2">Catalyzes the dismutation of two molecules of 6,7-dimethyl-8-ribityllumazine, resulting in the formation of riboflavin and 5-amino-6-(D-ribitylamino)uracil.</text>
</comment>
<evidence type="ECO:0000256" key="11">
    <source>
        <dbReference type="PROSITE-ProRule" id="PRU00524"/>
    </source>
</evidence>
<dbReference type="EMBL" id="CP048104">
    <property type="protein sequence ID" value="QKG84274.1"/>
    <property type="molecule type" value="Genomic_DNA"/>
</dbReference>
<dbReference type="PANTHER" id="PTHR21098:SF12">
    <property type="entry name" value="RIBOFLAVIN SYNTHASE"/>
    <property type="match status" value="1"/>
</dbReference>
<evidence type="ECO:0000256" key="10">
    <source>
        <dbReference type="NCBIfam" id="TIGR00187"/>
    </source>
</evidence>
<reference evidence="13 14" key="1">
    <citation type="submission" date="2020-01" db="EMBL/GenBank/DDBJ databases">
        <authorList>
            <person name="Gulvik C.A."/>
            <person name="Batra D.G."/>
        </authorList>
    </citation>
    <scope>NUCLEOTIDE SEQUENCE [LARGE SCALE GENOMIC DNA]</scope>
    <source>
        <strain evidence="13 14">W9323</strain>
    </source>
</reference>
<dbReference type="AlphaFoldDB" id="A0A7D4CF89"/>
<comment type="catalytic activity">
    <reaction evidence="1">
        <text>2 6,7-dimethyl-8-(1-D-ribityl)lumazine + H(+) = 5-amino-6-(D-ribitylamino)uracil + riboflavin</text>
        <dbReference type="Rhea" id="RHEA:20772"/>
        <dbReference type="ChEBI" id="CHEBI:15378"/>
        <dbReference type="ChEBI" id="CHEBI:15934"/>
        <dbReference type="ChEBI" id="CHEBI:57986"/>
        <dbReference type="ChEBI" id="CHEBI:58201"/>
        <dbReference type="EC" id="2.5.1.9"/>
    </reaction>
</comment>
<keyword evidence="7" id="KW-0686">Riboflavin biosynthesis</keyword>
<dbReference type="EC" id="2.5.1.9" evidence="5 10"/>
<dbReference type="InterPro" id="IPR001783">
    <property type="entry name" value="Lumazine-bd"/>
</dbReference>
<keyword evidence="8 13" id="KW-0808">Transferase</keyword>
<evidence type="ECO:0000313" key="13">
    <source>
        <dbReference type="EMBL" id="QKG84274.1"/>
    </source>
</evidence>
<feature type="domain" description="Lumazine-binding" evidence="12">
    <location>
        <begin position="97"/>
        <end position="193"/>
    </location>
</feature>
<evidence type="ECO:0000256" key="2">
    <source>
        <dbReference type="ARBA" id="ARBA00002803"/>
    </source>
</evidence>
<evidence type="ECO:0000256" key="4">
    <source>
        <dbReference type="ARBA" id="ARBA00011233"/>
    </source>
</evidence>
<evidence type="ECO:0000256" key="1">
    <source>
        <dbReference type="ARBA" id="ARBA00000968"/>
    </source>
</evidence>
<feature type="repeat" description="Lumazine-binding" evidence="11">
    <location>
        <begin position="1"/>
        <end position="96"/>
    </location>
</feature>
<comment type="subunit">
    <text evidence="4">Homotrimer.</text>
</comment>
<evidence type="ECO:0000256" key="5">
    <source>
        <dbReference type="ARBA" id="ARBA00012827"/>
    </source>
</evidence>
<evidence type="ECO:0000256" key="8">
    <source>
        <dbReference type="ARBA" id="ARBA00022679"/>
    </source>
</evidence>
<dbReference type="CDD" id="cd00402">
    <property type="entry name" value="Riboflavin_synthase_like"/>
    <property type="match status" value="1"/>
</dbReference>
<comment type="pathway">
    <text evidence="3">Cofactor biosynthesis; riboflavin biosynthesis; riboflavin from 2-hydroxy-3-oxobutyl phosphate and 5-amino-6-(D-ribitylamino)uracil: step 2/2.</text>
</comment>
<organism evidence="13 14">
    <name type="scientific">Kroppenstedtia pulmonis</name>
    <dbReference type="NCBI Taxonomy" id="1380685"/>
    <lineage>
        <taxon>Bacteria</taxon>
        <taxon>Bacillati</taxon>
        <taxon>Bacillota</taxon>
        <taxon>Bacilli</taxon>
        <taxon>Bacillales</taxon>
        <taxon>Thermoactinomycetaceae</taxon>
        <taxon>Kroppenstedtia</taxon>
    </lineage>
</organism>
<accession>A0A7D4CF89</accession>
<dbReference type="InterPro" id="IPR023366">
    <property type="entry name" value="ATP_synth_asu-like_sf"/>
</dbReference>
<keyword evidence="9" id="KW-0677">Repeat</keyword>
<evidence type="ECO:0000256" key="3">
    <source>
        <dbReference type="ARBA" id="ARBA00004887"/>
    </source>
</evidence>
<dbReference type="PROSITE" id="PS51177">
    <property type="entry name" value="LUMAZINE_BIND"/>
    <property type="match status" value="2"/>
</dbReference>
<sequence length="218" mass="24008">MFTGLVEEVGHIHSLHRQRNAMQLTICCSRVLEDTKIGDSIAVNGVCLTVTQMGNDRFTVDVMPETMEKSNLGRLSSRSPVNLERAVAAGERFGGHFVQGHVDGTGVVRSCSPYENAVLFQVEVSASLSRWMIEKGSVTVNGISLTLMDVQTNGFTVSVIPHTLEQTQLKHTQPGDCVNIECDMIGKYVDRYMGVQSRELTLEKLSRFGFAAEKGDIR</sequence>
<keyword evidence="14" id="KW-1185">Reference proteome</keyword>
<evidence type="ECO:0000259" key="12">
    <source>
        <dbReference type="PROSITE" id="PS51177"/>
    </source>
</evidence>
<dbReference type="Proteomes" id="UP000503088">
    <property type="component" value="Chromosome"/>
</dbReference>
<dbReference type="GO" id="GO:0009231">
    <property type="term" value="P:riboflavin biosynthetic process"/>
    <property type="evidence" value="ECO:0007669"/>
    <property type="project" value="UniProtKB-KW"/>
</dbReference>
<dbReference type="Pfam" id="PF00677">
    <property type="entry name" value="Lum_binding"/>
    <property type="match status" value="2"/>
</dbReference>
<dbReference type="Gene3D" id="2.40.30.20">
    <property type="match status" value="2"/>
</dbReference>
<dbReference type="FunFam" id="2.40.30.20:FF:000004">
    <property type="entry name" value="Riboflavin synthase, alpha subunit"/>
    <property type="match status" value="1"/>
</dbReference>
<dbReference type="SUPFAM" id="SSF63380">
    <property type="entry name" value="Riboflavin synthase domain-like"/>
    <property type="match status" value="2"/>
</dbReference>
<evidence type="ECO:0000256" key="6">
    <source>
        <dbReference type="ARBA" id="ARBA00013950"/>
    </source>
</evidence>
<protein>
    <recommendedName>
        <fullName evidence="6 10">Riboflavin synthase</fullName>
        <ecNumber evidence="5 10">2.5.1.9</ecNumber>
    </recommendedName>
</protein>
<gene>
    <name evidence="13" type="primary">ribE</name>
    <name evidence="13" type="ORF">GXN76_07165</name>
</gene>
<dbReference type="FunFam" id="2.40.30.20:FF:000003">
    <property type="entry name" value="Riboflavin synthase, alpha subunit"/>
    <property type="match status" value="1"/>
</dbReference>
<evidence type="ECO:0000256" key="9">
    <source>
        <dbReference type="ARBA" id="ARBA00022737"/>
    </source>
</evidence>